<evidence type="ECO:0000313" key="2">
    <source>
        <dbReference type="Proteomes" id="UP000285120"/>
    </source>
</evidence>
<accession>A0A419UU35</accession>
<comment type="caution">
    <text evidence="1">The sequence shown here is derived from an EMBL/GenBank/DDBJ whole genome shotgun (WGS) entry which is preliminary data.</text>
</comment>
<proteinExistence type="predicted"/>
<sequence>MFIHLGGDMIIRSKDVVAILDQTSHASSKDTARFMDARNSSQVVEISEDYTKSVVVTHEKVYLSPISSLTLKRRAQVISEIEDFSEE</sequence>
<dbReference type="Proteomes" id="UP000285120">
    <property type="component" value="Unassembled WGS sequence"/>
</dbReference>
<dbReference type="RefSeq" id="WP_120194482.1">
    <property type="nucleotide sequence ID" value="NZ_RAPK01000013.1"/>
</dbReference>
<name>A0A419UU35_9BACL</name>
<keyword evidence="2" id="KW-1185">Reference proteome</keyword>
<dbReference type="EMBL" id="RAPK01000013">
    <property type="protein sequence ID" value="RKD68080.1"/>
    <property type="molecule type" value="Genomic_DNA"/>
</dbReference>
<reference evidence="1 2" key="1">
    <citation type="submission" date="2018-09" db="EMBL/GenBank/DDBJ databases">
        <title>Genomic Encyclopedia of Archaeal and Bacterial Type Strains, Phase II (KMG-II): from individual species to whole genera.</title>
        <authorList>
            <person name="Goeker M."/>
        </authorList>
    </citation>
    <scope>NUCLEOTIDE SEQUENCE [LARGE SCALE GENOMIC DNA]</scope>
    <source>
        <strain evidence="1 2">DSM 17008</strain>
    </source>
</reference>
<gene>
    <name evidence="1" type="ORF">ATL39_3351</name>
</gene>
<dbReference type="OrthoDB" id="9811390at2"/>
<dbReference type="AlphaFoldDB" id="A0A419UU35"/>
<evidence type="ECO:0000313" key="1">
    <source>
        <dbReference type="EMBL" id="RKD68080.1"/>
    </source>
</evidence>
<dbReference type="NCBIfam" id="NF046065">
    <property type="entry name" value="MtxRegRemB"/>
    <property type="match status" value="1"/>
</dbReference>
<protein>
    <submittedName>
        <fullName evidence="1">Uncharacterized protein DUF370</fullName>
    </submittedName>
</protein>
<dbReference type="InterPro" id="IPR007169">
    <property type="entry name" value="RemA-like"/>
</dbReference>
<organism evidence="1 2">
    <name type="scientific">Sinobaca qinghaiensis</name>
    <dbReference type="NCBI Taxonomy" id="342944"/>
    <lineage>
        <taxon>Bacteria</taxon>
        <taxon>Bacillati</taxon>
        <taxon>Bacillota</taxon>
        <taxon>Bacilli</taxon>
        <taxon>Bacillales</taxon>
        <taxon>Sporolactobacillaceae</taxon>
        <taxon>Sinobaca</taxon>
    </lineage>
</organism>
<dbReference type="Pfam" id="PF04025">
    <property type="entry name" value="RemA-like"/>
    <property type="match status" value="1"/>
</dbReference>